<protein>
    <submittedName>
        <fullName evidence="2">Uncharacterized protein</fullName>
    </submittedName>
</protein>
<evidence type="ECO:0000256" key="1">
    <source>
        <dbReference type="SAM" id="Phobius"/>
    </source>
</evidence>
<dbReference type="AlphaFoldDB" id="A0A8H3J2U5"/>
<keyword evidence="1" id="KW-1133">Transmembrane helix</keyword>
<keyword evidence="1" id="KW-0812">Transmembrane</keyword>
<name>A0A8H3J2U5_9LECA</name>
<feature type="transmembrane region" description="Helical" evidence="1">
    <location>
        <begin position="86"/>
        <end position="106"/>
    </location>
</feature>
<sequence length="346" mass="39541">MFFGDVYSVYFEILSLERRVDPISAWATRYRYLVISGVSAYAVWFWFVGLYRLPDGPCGSVTFLFAEVALRGRAEVFFKIVAVANLIAWGVCGQIIPLVIVVGNLWRVIVSLLNKISNESAWNPNNHAFRLGDGRWKSFPISKPERRLSWSGPRMTGKDDPKANILQALGQDCKEWFVPTDTTADMSTSGGSSAGPDGELSNLYAFAQSRRITILGVITEFENEHSTGDKIRELLLWPLTSRAAFKLAVFKKVDDDWAFVLKLQSMALYRTKRGLEPWDDYKYDLDRILDREKPPRKARMSSSTAYSEEDSAEENTWRRVWTLEHEGTDRERLAKCIIDIWKELAI</sequence>
<dbReference type="OrthoDB" id="3945378at2759"/>
<feature type="transmembrane region" description="Helical" evidence="1">
    <location>
        <begin position="32"/>
        <end position="53"/>
    </location>
</feature>
<dbReference type="EMBL" id="CAJPDT010000122">
    <property type="protein sequence ID" value="CAF9939690.1"/>
    <property type="molecule type" value="Genomic_DNA"/>
</dbReference>
<dbReference type="Proteomes" id="UP000664534">
    <property type="component" value="Unassembled WGS sequence"/>
</dbReference>
<evidence type="ECO:0000313" key="2">
    <source>
        <dbReference type="EMBL" id="CAF9939690.1"/>
    </source>
</evidence>
<gene>
    <name evidence="2" type="ORF">IMSHALPRED_001598</name>
</gene>
<keyword evidence="3" id="KW-1185">Reference proteome</keyword>
<keyword evidence="1" id="KW-0472">Membrane</keyword>
<proteinExistence type="predicted"/>
<reference evidence="2" key="1">
    <citation type="submission" date="2021-03" db="EMBL/GenBank/DDBJ databases">
        <authorList>
            <person name="Tagirdzhanova G."/>
        </authorList>
    </citation>
    <scope>NUCLEOTIDE SEQUENCE</scope>
</reference>
<accession>A0A8H3J2U5</accession>
<organism evidence="2 3">
    <name type="scientific">Imshaugia aleurites</name>
    <dbReference type="NCBI Taxonomy" id="172621"/>
    <lineage>
        <taxon>Eukaryota</taxon>
        <taxon>Fungi</taxon>
        <taxon>Dikarya</taxon>
        <taxon>Ascomycota</taxon>
        <taxon>Pezizomycotina</taxon>
        <taxon>Lecanoromycetes</taxon>
        <taxon>OSLEUM clade</taxon>
        <taxon>Lecanoromycetidae</taxon>
        <taxon>Lecanorales</taxon>
        <taxon>Lecanorineae</taxon>
        <taxon>Parmeliaceae</taxon>
        <taxon>Imshaugia</taxon>
    </lineage>
</organism>
<evidence type="ECO:0000313" key="3">
    <source>
        <dbReference type="Proteomes" id="UP000664534"/>
    </source>
</evidence>
<comment type="caution">
    <text evidence="2">The sequence shown here is derived from an EMBL/GenBank/DDBJ whole genome shotgun (WGS) entry which is preliminary data.</text>
</comment>